<accession>A0ABV8QDB7</accession>
<evidence type="ECO:0000313" key="3">
    <source>
        <dbReference type="Proteomes" id="UP001595798"/>
    </source>
</evidence>
<proteinExistence type="predicted"/>
<gene>
    <name evidence="2" type="ORF">ACFOZ5_04640</name>
</gene>
<feature type="transmembrane region" description="Helical" evidence="1">
    <location>
        <begin position="127"/>
        <end position="152"/>
    </location>
</feature>
<evidence type="ECO:0000256" key="1">
    <source>
        <dbReference type="SAM" id="Phobius"/>
    </source>
</evidence>
<evidence type="ECO:0000313" key="2">
    <source>
        <dbReference type="EMBL" id="MFC4258321.1"/>
    </source>
</evidence>
<reference evidence="3" key="1">
    <citation type="journal article" date="2019" name="Int. J. Syst. Evol. Microbiol.">
        <title>The Global Catalogue of Microorganisms (GCM) 10K type strain sequencing project: providing services to taxonomists for standard genome sequencing and annotation.</title>
        <authorList>
            <consortium name="The Broad Institute Genomics Platform"/>
            <consortium name="The Broad Institute Genome Sequencing Center for Infectious Disease"/>
            <person name="Wu L."/>
            <person name="Ma J."/>
        </authorList>
    </citation>
    <scope>NUCLEOTIDE SEQUENCE [LARGE SCALE GENOMIC DNA]</scope>
    <source>
        <strain evidence="3">CECT 7297</strain>
    </source>
</reference>
<name>A0ABV8QDB7_9GAMM</name>
<dbReference type="RefSeq" id="WP_379885775.1">
    <property type="nucleotide sequence ID" value="NZ_JBHSDI010000007.1"/>
</dbReference>
<feature type="transmembrane region" description="Helical" evidence="1">
    <location>
        <begin position="239"/>
        <end position="264"/>
    </location>
</feature>
<feature type="transmembrane region" description="Helical" evidence="1">
    <location>
        <begin position="86"/>
        <end position="107"/>
    </location>
</feature>
<organism evidence="2 3">
    <name type="scientific">Marinobacter lacisalsi</name>
    <dbReference type="NCBI Taxonomy" id="475979"/>
    <lineage>
        <taxon>Bacteria</taxon>
        <taxon>Pseudomonadati</taxon>
        <taxon>Pseudomonadota</taxon>
        <taxon>Gammaproteobacteria</taxon>
        <taxon>Pseudomonadales</taxon>
        <taxon>Marinobacteraceae</taxon>
        <taxon>Marinobacter</taxon>
    </lineage>
</organism>
<dbReference type="EMBL" id="JBHSDI010000007">
    <property type="protein sequence ID" value="MFC4258321.1"/>
    <property type="molecule type" value="Genomic_DNA"/>
</dbReference>
<keyword evidence="3" id="KW-1185">Reference proteome</keyword>
<sequence>MDWDRFHFLCRHYQATPDRLLPGDRDRLQDGELSAFGAPLRPHSLAAELVRQLRSMPDENRRPLLAWYGRQDFNRMLAPSPRVRGVLLYLSALTLMLGFMMGIYHLVVMPGMSEFYTRLEVPGSAAAFTLIDQGSLMFGIVGLLLVLVWLFAWRVWRLYRFAAGESDRFVLRLLPGGIGRVYRELTDLIRMPIHNAGQTWADTRVGRDYQAYSGGQPPGAELPRLIARKADELARRVAIWLRLAMALVGVLIALGTALFLAGAYSPIFSTGAIL</sequence>
<keyword evidence="1" id="KW-0472">Membrane</keyword>
<keyword evidence="1" id="KW-1133">Transmembrane helix</keyword>
<protein>
    <submittedName>
        <fullName evidence="2">Uncharacterized protein</fullName>
    </submittedName>
</protein>
<dbReference type="Proteomes" id="UP001595798">
    <property type="component" value="Unassembled WGS sequence"/>
</dbReference>
<comment type="caution">
    <text evidence="2">The sequence shown here is derived from an EMBL/GenBank/DDBJ whole genome shotgun (WGS) entry which is preliminary data.</text>
</comment>
<keyword evidence="1" id="KW-0812">Transmembrane</keyword>